<reference evidence="3 4" key="1">
    <citation type="journal article" date="2014" name="Genome Announc.">
        <title>Draft Genome Sequence of Lutibaculum baratangense Strain AMV1T, Isolated from a Mud Volcano in Andamans, India.</title>
        <authorList>
            <person name="Singh A."/>
            <person name="Sreenivas A."/>
            <person name="Sathyanarayana Reddy G."/>
            <person name="Pinnaka A.K."/>
            <person name="Shivaji S."/>
        </authorList>
    </citation>
    <scope>NUCLEOTIDE SEQUENCE [LARGE SCALE GENOMIC DNA]</scope>
    <source>
        <strain evidence="3 4">AMV1</strain>
    </source>
</reference>
<evidence type="ECO:0000313" key="3">
    <source>
        <dbReference type="EMBL" id="ESR25911.1"/>
    </source>
</evidence>
<dbReference type="AlphaFoldDB" id="V4RIJ8"/>
<dbReference type="STRING" id="631454.N177_1246"/>
<comment type="caution">
    <text evidence="3">The sequence shown here is derived from an EMBL/GenBank/DDBJ whole genome shotgun (WGS) entry which is preliminary data.</text>
</comment>
<name>V4RIJ8_9HYPH</name>
<keyword evidence="2" id="KW-0472">Membrane</keyword>
<keyword evidence="2" id="KW-0812">Transmembrane</keyword>
<feature type="compositionally biased region" description="Low complexity" evidence="1">
    <location>
        <begin position="34"/>
        <end position="49"/>
    </location>
</feature>
<evidence type="ECO:0000256" key="2">
    <source>
        <dbReference type="SAM" id="Phobius"/>
    </source>
</evidence>
<evidence type="ECO:0000256" key="1">
    <source>
        <dbReference type="SAM" id="MobiDB-lite"/>
    </source>
</evidence>
<dbReference type="Pfam" id="PF10027">
    <property type="entry name" value="DUF2269"/>
    <property type="match status" value="1"/>
</dbReference>
<proteinExistence type="predicted"/>
<sequence length="121" mass="13371">MESGIPQTASAAAGQLAAAAQERDRRPRVSMNGRAPWPSAAARIPIPASGRSAVTARGASRGEDDGNRDRRRDLAREAARAGQPLPAEYHRLFRWWFILGWPAFAAMLVVFHLMIQKPQLW</sequence>
<organism evidence="3 4">
    <name type="scientific">Lutibaculum baratangense AMV1</name>
    <dbReference type="NCBI Taxonomy" id="631454"/>
    <lineage>
        <taxon>Bacteria</taxon>
        <taxon>Pseudomonadati</taxon>
        <taxon>Pseudomonadota</taxon>
        <taxon>Alphaproteobacteria</taxon>
        <taxon>Hyphomicrobiales</taxon>
        <taxon>Tepidamorphaceae</taxon>
        <taxon>Lutibaculum</taxon>
    </lineage>
</organism>
<accession>V4RIJ8</accession>
<feature type="transmembrane region" description="Helical" evidence="2">
    <location>
        <begin position="95"/>
        <end position="115"/>
    </location>
</feature>
<feature type="compositionally biased region" description="Low complexity" evidence="1">
    <location>
        <begin position="7"/>
        <end position="20"/>
    </location>
</feature>
<protein>
    <submittedName>
        <fullName evidence="3">Uncharacterized protein</fullName>
    </submittedName>
</protein>
<dbReference type="RefSeq" id="WP_023431391.1">
    <property type="nucleotide sequence ID" value="NZ_AWXZ01000017.1"/>
</dbReference>
<keyword evidence="4" id="KW-1185">Reference proteome</keyword>
<gene>
    <name evidence="3" type="ORF">N177_1246</name>
</gene>
<evidence type="ECO:0000313" key="4">
    <source>
        <dbReference type="Proteomes" id="UP000017819"/>
    </source>
</evidence>
<keyword evidence="2" id="KW-1133">Transmembrane helix</keyword>
<feature type="compositionally biased region" description="Basic and acidic residues" evidence="1">
    <location>
        <begin position="60"/>
        <end position="79"/>
    </location>
</feature>
<dbReference type="InterPro" id="IPR018729">
    <property type="entry name" value="DUF2269_transmembrane"/>
</dbReference>
<dbReference type="eggNOG" id="COG5528">
    <property type="taxonomic scope" value="Bacteria"/>
</dbReference>
<feature type="region of interest" description="Disordered" evidence="1">
    <location>
        <begin position="1"/>
        <end position="80"/>
    </location>
</feature>
<dbReference type="Proteomes" id="UP000017819">
    <property type="component" value="Unassembled WGS sequence"/>
</dbReference>
<dbReference type="EMBL" id="AWXZ01000017">
    <property type="protein sequence ID" value="ESR25911.1"/>
    <property type="molecule type" value="Genomic_DNA"/>
</dbReference>